<reference evidence="2" key="3">
    <citation type="submission" date="2025-09" db="UniProtKB">
        <authorList>
            <consortium name="Ensembl"/>
        </authorList>
    </citation>
    <scope>IDENTIFICATION</scope>
</reference>
<dbReference type="PANTHER" id="PTHR12776:SF1">
    <property type="entry name" value="KAZRIN"/>
    <property type="match status" value="1"/>
</dbReference>
<feature type="compositionally biased region" description="Low complexity" evidence="1">
    <location>
        <begin position="51"/>
        <end position="60"/>
    </location>
</feature>
<reference evidence="2 3" key="1">
    <citation type="submission" date="2016-04" db="EMBL/GenBank/DDBJ databases">
        <title>Polished mammalian reference genomes with single-molecule sequencing and chromosome conformation capture applied to the Capra hircus genome.</title>
        <authorList>
            <person name="Bickhart D.M."/>
            <person name="Koren S."/>
            <person name="Rosen B."/>
            <person name="Hastie A."/>
            <person name="Liachko I."/>
            <person name="Sullivan S.T."/>
            <person name="Burton J."/>
            <person name="Sayre B.L."/>
            <person name="Huson H.J."/>
            <person name="Lee J."/>
            <person name="Lam E."/>
            <person name="Kelley C.M."/>
            <person name="Hutchison J.L."/>
            <person name="Zhou Y."/>
            <person name="Sun J."/>
            <person name="Crisa A."/>
            <person name="Schwartz J.C."/>
            <person name="Hammond J.A."/>
            <person name="Schroeder S.G."/>
            <person name="Liu G.E."/>
            <person name="Dunham M."/>
            <person name="Shendure J."/>
            <person name="Sonstegard T.S."/>
            <person name="Phillippy A.M."/>
            <person name="Van Tassell C.P."/>
            <person name="Smith T.P."/>
        </authorList>
    </citation>
    <scope>NUCLEOTIDE SEQUENCE [LARGE SCALE GENOMIC DNA]</scope>
</reference>
<dbReference type="Proteomes" id="UP000291000">
    <property type="component" value="Chromosome 16"/>
</dbReference>
<dbReference type="AlphaFoldDB" id="A0A452E408"/>
<dbReference type="InterPro" id="IPR037614">
    <property type="entry name" value="Kazrin"/>
</dbReference>
<dbReference type="PANTHER" id="PTHR12776">
    <property type="entry name" value="KAZRIN-RELATED"/>
    <property type="match status" value="1"/>
</dbReference>
<protein>
    <recommendedName>
        <fullName evidence="4">Kazrin</fullName>
    </recommendedName>
</protein>
<proteinExistence type="predicted"/>
<evidence type="ECO:0008006" key="4">
    <source>
        <dbReference type="Google" id="ProtNLM"/>
    </source>
</evidence>
<dbReference type="EMBL" id="LWLT01000016">
    <property type="status" value="NOT_ANNOTATED_CDS"/>
    <property type="molecule type" value="Genomic_DNA"/>
</dbReference>
<dbReference type="OMA" id="TANMENH"/>
<organism evidence="2 3">
    <name type="scientific">Capra hircus</name>
    <name type="common">Goat</name>
    <dbReference type="NCBI Taxonomy" id="9925"/>
    <lineage>
        <taxon>Eukaryota</taxon>
        <taxon>Metazoa</taxon>
        <taxon>Chordata</taxon>
        <taxon>Craniata</taxon>
        <taxon>Vertebrata</taxon>
        <taxon>Euteleostomi</taxon>
        <taxon>Mammalia</taxon>
        <taxon>Eutheria</taxon>
        <taxon>Laurasiatheria</taxon>
        <taxon>Artiodactyla</taxon>
        <taxon>Ruminantia</taxon>
        <taxon>Pecora</taxon>
        <taxon>Bovidae</taxon>
        <taxon>Caprinae</taxon>
        <taxon>Capra</taxon>
    </lineage>
</organism>
<dbReference type="Ensembl" id="ENSCHIT00000014473.1">
    <property type="protein sequence ID" value="ENSCHIP00000006741.1"/>
    <property type="gene ID" value="ENSCHIG00000010486.1"/>
</dbReference>
<name>A0A452E408_CAPHI</name>
<dbReference type="STRING" id="9925.ENSCHIP00000006741"/>
<feature type="region of interest" description="Disordered" evidence="1">
    <location>
        <begin position="37"/>
        <end position="108"/>
    </location>
</feature>
<keyword evidence="3" id="KW-1185">Reference proteome</keyword>
<dbReference type="GeneTree" id="ENSGT00940000154570"/>
<evidence type="ECO:0000313" key="3">
    <source>
        <dbReference type="Proteomes" id="UP000291000"/>
    </source>
</evidence>
<accession>A0A452E408</accession>
<dbReference type="Bgee" id="ENSCHIG00000010486">
    <property type="expression patterns" value="Expressed in cerebellum and 9 other cell types or tissues"/>
</dbReference>
<reference evidence="2" key="2">
    <citation type="submission" date="2025-08" db="UniProtKB">
        <authorList>
            <consortium name="Ensembl"/>
        </authorList>
    </citation>
    <scope>IDENTIFICATION</scope>
</reference>
<evidence type="ECO:0000313" key="2">
    <source>
        <dbReference type="Ensembl" id="ENSCHIP00000006741.1"/>
    </source>
</evidence>
<evidence type="ECO:0000256" key="1">
    <source>
        <dbReference type="SAM" id="MobiDB-lite"/>
    </source>
</evidence>
<feature type="compositionally biased region" description="Basic and acidic residues" evidence="1">
    <location>
        <begin position="69"/>
        <end position="89"/>
    </location>
</feature>
<sequence>MMEDNKQLALRIDGAVQSASQEVTNLRAELTATNRRLAELSGGGGPGPGPGAAASASAAADSVAANMENHQHSAQGRDRLAPGAEERCPGTRFPVPHQLPELAQTRVH</sequence>